<keyword evidence="6" id="KW-1185">Reference proteome</keyword>
<comment type="similarity">
    <text evidence="1">Belongs to the ABC transporter superfamily.</text>
</comment>
<dbReference type="SMART" id="SM00382">
    <property type="entry name" value="AAA"/>
    <property type="match status" value="1"/>
</dbReference>
<dbReference type="GO" id="GO:0016887">
    <property type="term" value="F:ATP hydrolysis activity"/>
    <property type="evidence" value="ECO:0007669"/>
    <property type="project" value="InterPro"/>
</dbReference>
<dbReference type="Pfam" id="PF00005">
    <property type="entry name" value="ABC_tran"/>
    <property type="match status" value="1"/>
</dbReference>
<feature type="domain" description="ABC transporter" evidence="4">
    <location>
        <begin position="16"/>
        <end position="227"/>
    </location>
</feature>
<name>A0A2S7SXH6_9BACT</name>
<evidence type="ECO:0000256" key="2">
    <source>
        <dbReference type="ARBA" id="ARBA00022741"/>
    </source>
</evidence>
<dbReference type="SUPFAM" id="SSF52540">
    <property type="entry name" value="P-loop containing nucleoside triphosphate hydrolases"/>
    <property type="match status" value="1"/>
</dbReference>
<dbReference type="InterPro" id="IPR017871">
    <property type="entry name" value="ABC_transporter-like_CS"/>
</dbReference>
<dbReference type="PANTHER" id="PTHR24220:SF689">
    <property type="entry name" value="LIPOPROTEIN-RELEASING SYSTEM ATP-BINDING PROTEIN LOLD"/>
    <property type="match status" value="1"/>
</dbReference>
<dbReference type="EMBL" id="PPSL01000002">
    <property type="protein sequence ID" value="PQJ11321.1"/>
    <property type="molecule type" value="Genomic_DNA"/>
</dbReference>
<evidence type="ECO:0000256" key="1">
    <source>
        <dbReference type="ARBA" id="ARBA00005417"/>
    </source>
</evidence>
<evidence type="ECO:0000313" key="5">
    <source>
        <dbReference type="EMBL" id="PQJ11321.1"/>
    </source>
</evidence>
<dbReference type="Proteomes" id="UP000239872">
    <property type="component" value="Unassembled WGS sequence"/>
</dbReference>
<protein>
    <submittedName>
        <fullName evidence="5">ABC transporter</fullName>
    </submittedName>
</protein>
<dbReference type="AlphaFoldDB" id="A0A2S7SXH6"/>
<gene>
    <name evidence="5" type="ORF">CJD36_005835</name>
</gene>
<evidence type="ECO:0000313" key="6">
    <source>
        <dbReference type="Proteomes" id="UP000239872"/>
    </source>
</evidence>
<dbReference type="PROSITE" id="PS50893">
    <property type="entry name" value="ABC_TRANSPORTER_2"/>
    <property type="match status" value="1"/>
</dbReference>
<dbReference type="InterPro" id="IPR015854">
    <property type="entry name" value="ABC_transpr_LolD-like"/>
</dbReference>
<evidence type="ECO:0000259" key="4">
    <source>
        <dbReference type="PROSITE" id="PS50893"/>
    </source>
</evidence>
<dbReference type="InterPro" id="IPR027417">
    <property type="entry name" value="P-loop_NTPase"/>
</dbReference>
<dbReference type="InterPro" id="IPR003593">
    <property type="entry name" value="AAA+_ATPase"/>
</dbReference>
<accession>A0A2S7SXH6</accession>
<reference evidence="5 6" key="1">
    <citation type="submission" date="2018-01" db="EMBL/GenBank/DDBJ databases">
        <title>A novel member of the phylum Bacteroidetes isolated from glacier ice.</title>
        <authorList>
            <person name="Liu Q."/>
            <person name="Xin Y.-H."/>
        </authorList>
    </citation>
    <scope>NUCLEOTIDE SEQUENCE [LARGE SCALE GENOMIC DNA]</scope>
    <source>
        <strain evidence="5 6">RB1R16</strain>
    </source>
</reference>
<sequence>MLCIVKPSKFVGHMQLSLHQLVPLPLREKIAGRSSGIWEGDLVLNEKDHVFIKAPSGTGKTTLIHMLYGMRDDYEGTVKWDNLEMKRGSAAEISQLRTKDVSVIFQDMRLFPELTAWENLDIKRRLTNTITAQQVTNWMDELGVADKRLSLARKLSYGEQQRVAIIRALLQPFKWLLMDEPFSHLDHVNIAKATKLISEVVKQNNAGMILADLDDNNFFPYTQTIVL</sequence>
<dbReference type="GO" id="GO:0022857">
    <property type="term" value="F:transmembrane transporter activity"/>
    <property type="evidence" value="ECO:0007669"/>
    <property type="project" value="TreeGrafter"/>
</dbReference>
<dbReference type="PANTHER" id="PTHR24220">
    <property type="entry name" value="IMPORT ATP-BINDING PROTEIN"/>
    <property type="match status" value="1"/>
</dbReference>
<dbReference type="PROSITE" id="PS00211">
    <property type="entry name" value="ABC_TRANSPORTER_1"/>
    <property type="match status" value="1"/>
</dbReference>
<keyword evidence="2" id="KW-0547">Nucleotide-binding</keyword>
<dbReference type="GO" id="GO:0005524">
    <property type="term" value="F:ATP binding"/>
    <property type="evidence" value="ECO:0007669"/>
    <property type="project" value="UniProtKB-KW"/>
</dbReference>
<evidence type="ECO:0000256" key="3">
    <source>
        <dbReference type="ARBA" id="ARBA00022840"/>
    </source>
</evidence>
<organism evidence="5 6">
    <name type="scientific">Flavipsychrobacter stenotrophus</name>
    <dbReference type="NCBI Taxonomy" id="2077091"/>
    <lineage>
        <taxon>Bacteria</taxon>
        <taxon>Pseudomonadati</taxon>
        <taxon>Bacteroidota</taxon>
        <taxon>Chitinophagia</taxon>
        <taxon>Chitinophagales</taxon>
        <taxon>Chitinophagaceae</taxon>
        <taxon>Flavipsychrobacter</taxon>
    </lineage>
</organism>
<keyword evidence="3" id="KW-0067">ATP-binding</keyword>
<dbReference type="InterPro" id="IPR003439">
    <property type="entry name" value="ABC_transporter-like_ATP-bd"/>
</dbReference>
<dbReference type="GO" id="GO:0005886">
    <property type="term" value="C:plasma membrane"/>
    <property type="evidence" value="ECO:0007669"/>
    <property type="project" value="TreeGrafter"/>
</dbReference>
<proteinExistence type="inferred from homology"/>
<dbReference type="Gene3D" id="3.40.50.300">
    <property type="entry name" value="P-loop containing nucleotide triphosphate hydrolases"/>
    <property type="match status" value="1"/>
</dbReference>
<comment type="caution">
    <text evidence="5">The sequence shown here is derived from an EMBL/GenBank/DDBJ whole genome shotgun (WGS) entry which is preliminary data.</text>
</comment>